<proteinExistence type="predicted"/>
<organism evidence="3 4">
    <name type="scientific">Massarina eburnea CBS 473.64</name>
    <dbReference type="NCBI Taxonomy" id="1395130"/>
    <lineage>
        <taxon>Eukaryota</taxon>
        <taxon>Fungi</taxon>
        <taxon>Dikarya</taxon>
        <taxon>Ascomycota</taxon>
        <taxon>Pezizomycotina</taxon>
        <taxon>Dothideomycetes</taxon>
        <taxon>Pleosporomycetidae</taxon>
        <taxon>Pleosporales</taxon>
        <taxon>Massarineae</taxon>
        <taxon>Massarinaceae</taxon>
        <taxon>Massarina</taxon>
    </lineage>
</organism>
<name>A0A6A6S6D6_9PLEO</name>
<feature type="chain" id="PRO_5025564841" evidence="2">
    <location>
        <begin position="25"/>
        <end position="148"/>
    </location>
</feature>
<dbReference type="EMBL" id="MU006782">
    <property type="protein sequence ID" value="KAF2641988.1"/>
    <property type="molecule type" value="Genomic_DNA"/>
</dbReference>
<feature type="region of interest" description="Disordered" evidence="1">
    <location>
        <begin position="33"/>
        <end position="70"/>
    </location>
</feature>
<evidence type="ECO:0000256" key="1">
    <source>
        <dbReference type="SAM" id="MobiDB-lite"/>
    </source>
</evidence>
<dbReference type="AlphaFoldDB" id="A0A6A6S6D6"/>
<dbReference type="PROSITE" id="PS51257">
    <property type="entry name" value="PROKAR_LIPOPROTEIN"/>
    <property type="match status" value="1"/>
</dbReference>
<feature type="compositionally biased region" description="Polar residues" evidence="1">
    <location>
        <begin position="37"/>
        <end position="46"/>
    </location>
</feature>
<accession>A0A6A6S6D6</accession>
<protein>
    <submittedName>
        <fullName evidence="3">Uncharacterized protein</fullName>
    </submittedName>
</protein>
<keyword evidence="2" id="KW-0732">Signal</keyword>
<sequence length="148" mass="15682">MALVRLHLLARTSRLLLLPPVAVQSCIKRMAFDEDGSSPTSRSSQRALPDGRTLDAGDADDYTLNFSGPSRDQLQETMRYAQGSLRPPCVGVCAGRPAPRGLAGLGRQSAGACPSTPKVHGPGYPSLMNLQALVPTTLTLTLTLMLVP</sequence>
<evidence type="ECO:0000313" key="4">
    <source>
        <dbReference type="Proteomes" id="UP000799753"/>
    </source>
</evidence>
<dbReference type="Proteomes" id="UP000799753">
    <property type="component" value="Unassembled WGS sequence"/>
</dbReference>
<evidence type="ECO:0000313" key="3">
    <source>
        <dbReference type="EMBL" id="KAF2641988.1"/>
    </source>
</evidence>
<feature type="signal peptide" evidence="2">
    <location>
        <begin position="1"/>
        <end position="24"/>
    </location>
</feature>
<keyword evidence="4" id="KW-1185">Reference proteome</keyword>
<gene>
    <name evidence="3" type="ORF">P280DRAFT_516997</name>
</gene>
<evidence type="ECO:0000256" key="2">
    <source>
        <dbReference type="SAM" id="SignalP"/>
    </source>
</evidence>
<reference evidence="3" key="1">
    <citation type="journal article" date="2020" name="Stud. Mycol.">
        <title>101 Dothideomycetes genomes: a test case for predicting lifestyles and emergence of pathogens.</title>
        <authorList>
            <person name="Haridas S."/>
            <person name="Albert R."/>
            <person name="Binder M."/>
            <person name="Bloem J."/>
            <person name="Labutti K."/>
            <person name="Salamov A."/>
            <person name="Andreopoulos B."/>
            <person name="Baker S."/>
            <person name="Barry K."/>
            <person name="Bills G."/>
            <person name="Bluhm B."/>
            <person name="Cannon C."/>
            <person name="Castanera R."/>
            <person name="Culley D."/>
            <person name="Daum C."/>
            <person name="Ezra D."/>
            <person name="Gonzalez J."/>
            <person name="Henrissat B."/>
            <person name="Kuo A."/>
            <person name="Liang C."/>
            <person name="Lipzen A."/>
            <person name="Lutzoni F."/>
            <person name="Magnuson J."/>
            <person name="Mondo S."/>
            <person name="Nolan M."/>
            <person name="Ohm R."/>
            <person name="Pangilinan J."/>
            <person name="Park H.-J."/>
            <person name="Ramirez L."/>
            <person name="Alfaro M."/>
            <person name="Sun H."/>
            <person name="Tritt A."/>
            <person name="Yoshinaga Y."/>
            <person name="Zwiers L.-H."/>
            <person name="Turgeon B."/>
            <person name="Goodwin S."/>
            <person name="Spatafora J."/>
            <person name="Crous P."/>
            <person name="Grigoriev I."/>
        </authorList>
    </citation>
    <scope>NUCLEOTIDE SEQUENCE</scope>
    <source>
        <strain evidence="3">CBS 473.64</strain>
    </source>
</reference>